<dbReference type="InterPro" id="IPR011009">
    <property type="entry name" value="Kinase-like_dom_sf"/>
</dbReference>
<proteinExistence type="predicted"/>
<sequence>MGRRGSSDTISFPNLNAWPFKSAVGHGSKDTCYWRLLASPFDGVGGFRHHLRAGLRCQDDLHPEIKRLIDLQESPVFTHGDLSSLNILARGDDIVGIIDWETAGWYPSYWEYTTAWPVNPHNRFWRKEIDQFLTPVPEALEMEILRQRYF</sequence>
<dbReference type="Proteomes" id="UP001303373">
    <property type="component" value="Chromosome 2"/>
</dbReference>
<feature type="domain" description="Aminoglycoside phosphotransferase" evidence="1">
    <location>
        <begin position="60"/>
        <end position="130"/>
    </location>
</feature>
<keyword evidence="3" id="KW-1185">Reference proteome</keyword>
<protein>
    <recommendedName>
        <fullName evidence="1">Aminoglycoside phosphotransferase domain-containing protein</fullName>
    </recommendedName>
</protein>
<dbReference type="InterPro" id="IPR002575">
    <property type="entry name" value="Aminoglycoside_PTrfase"/>
</dbReference>
<name>A0AAQ3M174_9PEZI</name>
<dbReference type="PANTHER" id="PTHR21310">
    <property type="entry name" value="AMINOGLYCOSIDE PHOSPHOTRANSFERASE-RELATED-RELATED"/>
    <property type="match status" value="1"/>
</dbReference>
<organism evidence="2 3">
    <name type="scientific">Acrodontium crateriforme</name>
    <dbReference type="NCBI Taxonomy" id="150365"/>
    <lineage>
        <taxon>Eukaryota</taxon>
        <taxon>Fungi</taxon>
        <taxon>Dikarya</taxon>
        <taxon>Ascomycota</taxon>
        <taxon>Pezizomycotina</taxon>
        <taxon>Dothideomycetes</taxon>
        <taxon>Dothideomycetidae</taxon>
        <taxon>Mycosphaerellales</taxon>
        <taxon>Teratosphaeriaceae</taxon>
        <taxon>Acrodontium</taxon>
    </lineage>
</organism>
<dbReference type="EMBL" id="CP138581">
    <property type="protein sequence ID" value="WPG99016.1"/>
    <property type="molecule type" value="Genomic_DNA"/>
</dbReference>
<dbReference type="AlphaFoldDB" id="A0AAQ3M174"/>
<dbReference type="Pfam" id="PF01636">
    <property type="entry name" value="APH"/>
    <property type="match status" value="1"/>
</dbReference>
<dbReference type="InterPro" id="IPR051678">
    <property type="entry name" value="AGP_Transferase"/>
</dbReference>
<dbReference type="SUPFAM" id="SSF56112">
    <property type="entry name" value="Protein kinase-like (PK-like)"/>
    <property type="match status" value="1"/>
</dbReference>
<dbReference type="PANTHER" id="PTHR21310:SF55">
    <property type="entry name" value="AMINOGLYCOSIDE PHOSPHOTRANSFERASE DOMAIN-CONTAINING PROTEIN"/>
    <property type="match status" value="1"/>
</dbReference>
<evidence type="ECO:0000313" key="3">
    <source>
        <dbReference type="Proteomes" id="UP001303373"/>
    </source>
</evidence>
<accession>A0AAQ3M174</accession>
<evidence type="ECO:0000259" key="1">
    <source>
        <dbReference type="Pfam" id="PF01636"/>
    </source>
</evidence>
<dbReference type="Gene3D" id="3.90.1200.10">
    <property type="match status" value="1"/>
</dbReference>
<gene>
    <name evidence="2" type="ORF">R9X50_00181800</name>
</gene>
<reference evidence="2 3" key="1">
    <citation type="submission" date="2023-11" db="EMBL/GenBank/DDBJ databases">
        <title>An acidophilic fungus is an integral part of prey digestion in a carnivorous sundew plant.</title>
        <authorList>
            <person name="Tsai I.J."/>
        </authorList>
    </citation>
    <scope>NUCLEOTIDE SEQUENCE [LARGE SCALE GENOMIC DNA]</scope>
    <source>
        <strain evidence="2">169a</strain>
    </source>
</reference>
<evidence type="ECO:0000313" key="2">
    <source>
        <dbReference type="EMBL" id="WPG99016.1"/>
    </source>
</evidence>